<organism evidence="6 7">
    <name type="scientific">Odynerus spinipes</name>
    <dbReference type="NCBI Taxonomy" id="1348599"/>
    <lineage>
        <taxon>Eukaryota</taxon>
        <taxon>Metazoa</taxon>
        <taxon>Ecdysozoa</taxon>
        <taxon>Arthropoda</taxon>
        <taxon>Hexapoda</taxon>
        <taxon>Insecta</taxon>
        <taxon>Pterygota</taxon>
        <taxon>Neoptera</taxon>
        <taxon>Endopterygota</taxon>
        <taxon>Hymenoptera</taxon>
        <taxon>Apocrita</taxon>
        <taxon>Aculeata</taxon>
        <taxon>Vespoidea</taxon>
        <taxon>Vespidae</taxon>
        <taxon>Eumeninae</taxon>
        <taxon>Odynerus</taxon>
    </lineage>
</organism>
<keyword evidence="4" id="KW-0732">Signal</keyword>
<evidence type="ECO:0000256" key="2">
    <source>
        <dbReference type="ARBA" id="ARBA00022676"/>
    </source>
</evidence>
<feature type="signal peptide" evidence="4">
    <location>
        <begin position="1"/>
        <end position="25"/>
    </location>
</feature>
<dbReference type="AlphaFoldDB" id="A0AAD9VM07"/>
<dbReference type="InterPro" id="IPR002654">
    <property type="entry name" value="Glyco_trans_25"/>
</dbReference>
<dbReference type="CDD" id="cd06532">
    <property type="entry name" value="Glyco_transf_25"/>
    <property type="match status" value="1"/>
</dbReference>
<evidence type="ECO:0000259" key="5">
    <source>
        <dbReference type="Pfam" id="PF01755"/>
    </source>
</evidence>
<dbReference type="GO" id="GO:0050211">
    <property type="term" value="F:procollagen galactosyltransferase activity"/>
    <property type="evidence" value="ECO:0007669"/>
    <property type="project" value="TreeGrafter"/>
</dbReference>
<evidence type="ECO:0000256" key="4">
    <source>
        <dbReference type="SAM" id="SignalP"/>
    </source>
</evidence>
<keyword evidence="7" id="KW-1185">Reference proteome</keyword>
<sequence>MLNKKIFRCFVPIILIINFAWPVHCTERFKKPTVLIATLIRNKAHTLPYFLSLLEQQNYPKDRLSLWIRSDNNIDNSSEVLKTWLAAESNKYHDVNIYIHEESKGFEDENSITDWSSLRFAHVMNLRQEALDYARKIWADFIWIIDADVFLTNPNTLTNLVSKEHTVVAPLLRSDGLYSNFWAGMTDDYYYLRTESYQPILYRETVGCFNVPMIHGAVLMNLKMIESDRLTYNPTKLAQYDGPLDDVIVFAVGANSSGVSLHVCNDELYGYIMVPLEKDETIKEDLQRLTNIKLEILSEEDYLPLSSSMEKFVSPPKVDTLGLDKIYMINLLRRPERRTRMHRLFKELGAHVETINAVDGRMLNESTLEKWGVKLMAEYADPYHKRPMTTGEIGCFLSHYVIWNKMLEYRYEHIMILEDDIRFEPFFRQKLDFILSELSTLKTQWDLIYIGRKRLLEKEEPWVQGSKYVVHAAYSYWTLGYILSATGAKKLVEAKPLENLIPVDEYIPILSNAHPRNDWKMHYSVRNLIVLSTNPLLIHPTHYTGDDGYISDTENSKIIVNNETSNIMQNREEL</sequence>
<accession>A0AAD9VM07</accession>
<feature type="domain" description="Glycosyl transferase family 25" evidence="5">
    <location>
        <begin position="325"/>
        <end position="506"/>
    </location>
</feature>
<dbReference type="InterPro" id="IPR029044">
    <property type="entry name" value="Nucleotide-diphossugar_trans"/>
</dbReference>
<proteinExistence type="inferred from homology"/>
<dbReference type="Gene3D" id="3.90.550.10">
    <property type="entry name" value="Spore Coat Polysaccharide Biosynthesis Protein SpsA, Chain A"/>
    <property type="match status" value="1"/>
</dbReference>
<gene>
    <name evidence="6" type="ORF">KPH14_012134</name>
</gene>
<name>A0AAD9VM07_9HYME</name>
<dbReference type="PANTHER" id="PTHR10730:SF53">
    <property type="entry name" value="GLYCOSYLTRANSFERASE 25 FAMILY MEMBER"/>
    <property type="match status" value="1"/>
</dbReference>
<dbReference type="EMBL" id="JAIFRP010000202">
    <property type="protein sequence ID" value="KAK2578642.1"/>
    <property type="molecule type" value="Genomic_DNA"/>
</dbReference>
<evidence type="ECO:0000256" key="1">
    <source>
        <dbReference type="ARBA" id="ARBA00006721"/>
    </source>
</evidence>
<comment type="similarity">
    <text evidence="1">Belongs to the glycosyltransferase 25 family.</text>
</comment>
<dbReference type="Proteomes" id="UP001258017">
    <property type="component" value="Unassembled WGS sequence"/>
</dbReference>
<evidence type="ECO:0000256" key="3">
    <source>
        <dbReference type="ARBA" id="ARBA00022679"/>
    </source>
</evidence>
<reference evidence="6" key="2">
    <citation type="journal article" date="2023" name="Commun. Biol.">
        <title>Intrasexual cuticular hydrocarbon dimorphism in a wasp sheds light on hydrocarbon biosynthesis genes in Hymenoptera.</title>
        <authorList>
            <person name="Moris V.C."/>
            <person name="Podsiadlowski L."/>
            <person name="Martin S."/>
            <person name="Oeyen J.P."/>
            <person name="Donath A."/>
            <person name="Petersen M."/>
            <person name="Wilbrandt J."/>
            <person name="Misof B."/>
            <person name="Liedtke D."/>
            <person name="Thamm M."/>
            <person name="Scheiner R."/>
            <person name="Schmitt T."/>
            <person name="Niehuis O."/>
        </authorList>
    </citation>
    <scope>NUCLEOTIDE SEQUENCE</scope>
    <source>
        <strain evidence="6">GBR_01_08_01A</strain>
    </source>
</reference>
<protein>
    <recommendedName>
        <fullName evidence="5">Glycosyl transferase family 25 domain-containing protein</fullName>
    </recommendedName>
</protein>
<keyword evidence="2" id="KW-0328">Glycosyltransferase</keyword>
<reference evidence="6" key="1">
    <citation type="submission" date="2021-08" db="EMBL/GenBank/DDBJ databases">
        <authorList>
            <person name="Misof B."/>
            <person name="Oliver O."/>
            <person name="Podsiadlowski L."/>
            <person name="Donath A."/>
            <person name="Peters R."/>
            <person name="Mayer C."/>
            <person name="Rust J."/>
            <person name="Gunkel S."/>
            <person name="Lesny P."/>
            <person name="Martin S."/>
            <person name="Oeyen J.P."/>
            <person name="Petersen M."/>
            <person name="Panagiotis P."/>
            <person name="Wilbrandt J."/>
            <person name="Tanja T."/>
        </authorList>
    </citation>
    <scope>NUCLEOTIDE SEQUENCE</scope>
    <source>
        <strain evidence="6">GBR_01_08_01A</strain>
        <tissue evidence="6">Thorax + abdomen</tissue>
    </source>
</reference>
<keyword evidence="3" id="KW-0808">Transferase</keyword>
<comment type="caution">
    <text evidence="6">The sequence shown here is derived from an EMBL/GenBank/DDBJ whole genome shotgun (WGS) entry which is preliminary data.</text>
</comment>
<evidence type="ECO:0000313" key="6">
    <source>
        <dbReference type="EMBL" id="KAK2578642.1"/>
    </source>
</evidence>
<feature type="chain" id="PRO_5041956456" description="Glycosyl transferase family 25 domain-containing protein" evidence="4">
    <location>
        <begin position="26"/>
        <end position="574"/>
    </location>
</feature>
<dbReference type="Pfam" id="PF01755">
    <property type="entry name" value="Glyco_transf_25"/>
    <property type="match status" value="1"/>
</dbReference>
<evidence type="ECO:0000313" key="7">
    <source>
        <dbReference type="Proteomes" id="UP001258017"/>
    </source>
</evidence>
<dbReference type="SUPFAM" id="SSF53448">
    <property type="entry name" value="Nucleotide-diphospho-sugar transferases"/>
    <property type="match status" value="1"/>
</dbReference>
<dbReference type="PANTHER" id="PTHR10730">
    <property type="entry name" value="PROCOLLAGEN-LYSINE,2-OXOGLUTARATE 5-DIOXYGENASE/GLYCOSYLTRANSFERASE 25 FAMILY MEMBER"/>
    <property type="match status" value="1"/>
</dbReference>
<dbReference type="InterPro" id="IPR050757">
    <property type="entry name" value="Collagen_mod_GT25"/>
</dbReference>